<evidence type="ECO:0000256" key="9">
    <source>
        <dbReference type="RuleBase" id="RU365048"/>
    </source>
</evidence>
<dbReference type="InterPro" id="IPR010920">
    <property type="entry name" value="LSM_dom_sf"/>
</dbReference>
<dbReference type="GO" id="GO:0046540">
    <property type="term" value="C:U4/U6 x U5 tri-snRNP complex"/>
    <property type="evidence" value="ECO:0007669"/>
    <property type="project" value="UniProtKB-UniRule"/>
</dbReference>
<evidence type="ECO:0000256" key="3">
    <source>
        <dbReference type="ARBA" id="ARBA00022664"/>
    </source>
</evidence>
<keyword evidence="4 9" id="KW-0747">Spliceosome</keyword>
<evidence type="ECO:0000256" key="5">
    <source>
        <dbReference type="ARBA" id="ARBA00022884"/>
    </source>
</evidence>
<keyword evidence="8 9" id="KW-0687">Ribonucleoprotein</keyword>
<dbReference type="SUPFAM" id="SSF50182">
    <property type="entry name" value="Sm-like ribonucleoproteins"/>
    <property type="match status" value="1"/>
</dbReference>
<dbReference type="AlphaFoldDB" id="A0A9P0QLV2"/>
<dbReference type="InterPro" id="IPR044642">
    <property type="entry name" value="PTHR15588"/>
</dbReference>
<dbReference type="GO" id="GO:0005688">
    <property type="term" value="C:U6 snRNP"/>
    <property type="evidence" value="ECO:0007669"/>
    <property type="project" value="UniProtKB-UniRule"/>
</dbReference>
<comment type="subunit">
    <text evidence="9">LSm subunits form a heteromer with a doughnut shape.</text>
</comment>
<evidence type="ECO:0000256" key="1">
    <source>
        <dbReference type="ARBA" id="ARBA00004123"/>
    </source>
</evidence>
<organism evidence="11 12">
    <name type="scientific">[Candida] railenensis</name>
    <dbReference type="NCBI Taxonomy" id="45579"/>
    <lineage>
        <taxon>Eukaryota</taxon>
        <taxon>Fungi</taxon>
        <taxon>Dikarya</taxon>
        <taxon>Ascomycota</taxon>
        <taxon>Saccharomycotina</taxon>
        <taxon>Pichiomycetes</taxon>
        <taxon>Debaryomycetaceae</taxon>
        <taxon>Kurtzmaniella</taxon>
    </lineage>
</organism>
<dbReference type="FunFam" id="2.30.30.100:FF:000027">
    <property type="entry name" value="U6 snRNA-associated Sm-like protein LSm8"/>
    <property type="match status" value="1"/>
</dbReference>
<dbReference type="Proteomes" id="UP000837801">
    <property type="component" value="Unassembled WGS sequence"/>
</dbReference>
<keyword evidence="7 9" id="KW-0539">Nucleus</keyword>
<evidence type="ECO:0000256" key="7">
    <source>
        <dbReference type="ARBA" id="ARBA00023242"/>
    </source>
</evidence>
<evidence type="ECO:0000313" key="11">
    <source>
        <dbReference type="EMBL" id="CAH2351586.1"/>
    </source>
</evidence>
<dbReference type="InterPro" id="IPR034103">
    <property type="entry name" value="Lsm8"/>
</dbReference>
<gene>
    <name evidence="9" type="primary">LSM8</name>
    <name evidence="11" type="ORF">CLIB1423_04S01398</name>
</gene>
<evidence type="ECO:0000313" key="12">
    <source>
        <dbReference type="Proteomes" id="UP000837801"/>
    </source>
</evidence>
<dbReference type="PROSITE" id="PS52002">
    <property type="entry name" value="SM"/>
    <property type="match status" value="1"/>
</dbReference>
<dbReference type="PANTHER" id="PTHR15588:SF9">
    <property type="entry name" value="U6 SNRNA-ASSOCIATED SM-LIKE PROTEIN LSM8"/>
    <property type="match status" value="1"/>
</dbReference>
<evidence type="ECO:0000256" key="6">
    <source>
        <dbReference type="ARBA" id="ARBA00023187"/>
    </source>
</evidence>
<dbReference type="PANTHER" id="PTHR15588">
    <property type="entry name" value="LSM1"/>
    <property type="match status" value="1"/>
</dbReference>
<feature type="domain" description="Sm" evidence="10">
    <location>
        <begin position="1"/>
        <end position="78"/>
    </location>
</feature>
<keyword evidence="5 9" id="KW-0694">RNA-binding</keyword>
<dbReference type="EMBL" id="CAKXYY010000004">
    <property type="protein sequence ID" value="CAH2351586.1"/>
    <property type="molecule type" value="Genomic_DNA"/>
</dbReference>
<comment type="caution">
    <text evidence="11">The sequence shown here is derived from an EMBL/GenBank/DDBJ whole genome shotgun (WGS) entry which is preliminary data.</text>
</comment>
<keyword evidence="6 9" id="KW-0508">mRNA splicing</keyword>
<dbReference type="GO" id="GO:0003729">
    <property type="term" value="F:mRNA binding"/>
    <property type="evidence" value="ECO:0007669"/>
    <property type="project" value="TreeGrafter"/>
</dbReference>
<comment type="similarity">
    <text evidence="2 9">Belongs to the snRNP Sm proteins family.</text>
</comment>
<dbReference type="GO" id="GO:0000398">
    <property type="term" value="P:mRNA splicing, via spliceosome"/>
    <property type="evidence" value="ECO:0007669"/>
    <property type="project" value="UniProtKB-UniRule"/>
</dbReference>
<comment type="subcellular location">
    <subcellularLocation>
        <location evidence="1 9">Nucleus</location>
    </subcellularLocation>
</comment>
<keyword evidence="12" id="KW-1185">Reference proteome</keyword>
<dbReference type="InterPro" id="IPR047575">
    <property type="entry name" value="Sm"/>
</dbReference>
<dbReference type="CDD" id="cd01727">
    <property type="entry name" value="LSm8"/>
    <property type="match status" value="1"/>
</dbReference>
<proteinExistence type="inferred from homology"/>
<dbReference type="GO" id="GO:0071011">
    <property type="term" value="C:precatalytic spliceosome"/>
    <property type="evidence" value="ECO:0007669"/>
    <property type="project" value="TreeGrafter"/>
</dbReference>
<name>A0A9P0QLV2_9ASCO</name>
<dbReference type="SMART" id="SM00651">
    <property type="entry name" value="Sm"/>
    <property type="match status" value="1"/>
</dbReference>
<evidence type="ECO:0000256" key="2">
    <source>
        <dbReference type="ARBA" id="ARBA00006850"/>
    </source>
</evidence>
<dbReference type="Gene3D" id="2.30.30.100">
    <property type="match status" value="1"/>
</dbReference>
<evidence type="ECO:0000259" key="10">
    <source>
        <dbReference type="PROSITE" id="PS52002"/>
    </source>
</evidence>
<dbReference type="Pfam" id="PF01423">
    <property type="entry name" value="LSM"/>
    <property type="match status" value="1"/>
</dbReference>
<sequence>MSSLKEFLEKKVRVISTDARLFEGILQGYDNSTNVIISNCIELVIYEEDEGEENQQIPLGLYVMRGGNIVCIGEVDESEAIDWSTIHGSELKGTKNPL</sequence>
<dbReference type="OrthoDB" id="422364at2759"/>
<reference evidence="11" key="1">
    <citation type="submission" date="2022-03" db="EMBL/GenBank/DDBJ databases">
        <authorList>
            <person name="Legras J.-L."/>
            <person name="Devillers H."/>
            <person name="Grondin C."/>
        </authorList>
    </citation>
    <scope>NUCLEOTIDE SEQUENCE</scope>
    <source>
        <strain evidence="11">CLIB 1423</strain>
    </source>
</reference>
<comment type="function">
    <text evidence="9">Plays role in pre-mRNA splicing as component of the U4/U6-U5 tri-snRNP complex that is involved in spliceosome assembly, and as component of the precatalytic spliceosome (spliceosome B complex). The heptameric LSM2-8 complex binds specifically to the 3'-terminal U-tract of U6 snRNA.</text>
</comment>
<evidence type="ECO:0000256" key="8">
    <source>
        <dbReference type="ARBA" id="ARBA00023274"/>
    </source>
</evidence>
<accession>A0A9P0QLV2</accession>
<protein>
    <recommendedName>
        <fullName evidence="9">LSM2-LSM8 complex subunit LSM8</fullName>
    </recommendedName>
</protein>
<evidence type="ECO:0000256" key="4">
    <source>
        <dbReference type="ARBA" id="ARBA00022728"/>
    </source>
</evidence>
<keyword evidence="3 9" id="KW-0507">mRNA processing</keyword>
<dbReference type="InterPro" id="IPR001163">
    <property type="entry name" value="Sm_dom_euk/arc"/>
</dbReference>